<dbReference type="AlphaFoldDB" id="G9ZNL9"/>
<dbReference type="GO" id="GO:0015079">
    <property type="term" value="F:potassium ion transmembrane transporter activity"/>
    <property type="evidence" value="ECO:0007669"/>
    <property type="project" value="UniProtKB-UniRule"/>
</dbReference>
<evidence type="ECO:0000256" key="1">
    <source>
        <dbReference type="ARBA" id="ARBA00004141"/>
    </source>
</evidence>
<feature type="transmembrane region" description="Helical" evidence="11">
    <location>
        <begin position="303"/>
        <end position="331"/>
    </location>
</feature>
<evidence type="ECO:0000256" key="11">
    <source>
        <dbReference type="HAMAP-Rule" id="MF_01522"/>
    </source>
</evidence>
<feature type="transmembrane region" description="Helical" evidence="11">
    <location>
        <begin position="182"/>
        <end position="203"/>
    </location>
</feature>
<comment type="caution">
    <text evidence="14">The sequence shown here is derived from an EMBL/GenBank/DDBJ whole genome shotgun (WGS) entry which is preliminary data.</text>
</comment>
<dbReference type="InterPro" id="IPR053951">
    <property type="entry name" value="K_trans_N"/>
</dbReference>
<feature type="transmembrane region" description="Helical" evidence="11">
    <location>
        <begin position="21"/>
        <end position="43"/>
    </location>
</feature>
<feature type="domain" description="K+ potassium transporter integral membrane" evidence="12">
    <location>
        <begin position="20"/>
        <end position="467"/>
    </location>
</feature>
<dbReference type="Proteomes" id="UP000004625">
    <property type="component" value="Unassembled WGS sequence"/>
</dbReference>
<evidence type="ECO:0000313" key="14">
    <source>
        <dbReference type="EMBL" id="EHL98767.1"/>
    </source>
</evidence>
<evidence type="ECO:0000256" key="10">
    <source>
        <dbReference type="ARBA" id="ARBA00023136"/>
    </source>
</evidence>
<dbReference type="GO" id="GO:0015293">
    <property type="term" value="F:symporter activity"/>
    <property type="evidence" value="ECO:0007669"/>
    <property type="project" value="UniProtKB-UniRule"/>
</dbReference>
<feature type="transmembrane region" description="Helical" evidence="11">
    <location>
        <begin position="436"/>
        <end position="455"/>
    </location>
</feature>
<feature type="transmembrane region" description="Helical" evidence="11">
    <location>
        <begin position="408"/>
        <end position="430"/>
    </location>
</feature>
<sequence>MIALEDNMNKQMERISFAGMLVTLGIVYGDIGTSPLYVMNAIIGDAGKMGNISPDYVIGSISLIFWTLMIITTLKYVIIAMQADNNREGGIFALYALVRRNAKWLIFPALIGGAAILADGTLTPAVTVTSAIEGLKNQRLGAFVFSNSQHDVLMITTAVLLILFVIQRFGTGTIGRSFGPIMVIWFGFLAFFGVVNLLTYPEVLKALSPYYAIKILFSPVNKAGIFILGSVFLATTGAEALYSDMGHVGKKNIYATWPLVYLALFLNYLGQGAWIINHAHDVAFRGLSDLNPFYEMLPHDMRIIGIVIATFAAIIASQALITGSYTLVAEAMGLKFVPRMIIKHPSNIKNQIYISTVNWLLCVITLGVVWYFGSSQKMEAAYGLAITVTMVMTTILLFEFLKSKLAHVYALAIALFFGTIETIFLLASLVKFIHGGYVTLMIMLAILYVMWVWYFGNKRRDHYERESEYVSLLDYRDQLTRLTADESVPFYTTNLVYMTKIKSDYRIKRSTMYSILDQEPKRAKVYWFVTVNETNAPYESNYTVDMLGTKNIVNVQLHLGFRKPLTVSVYLHQIVDYLVEEGILEPQEPKYSTQKNRKVGDFKFVIINEQPADLSANDQIKPLDRRLISGRIYLQNVTASPVSWYGLEFSNVVQESSPLFIVQEKDQYLVQRKIYHSVAHEKK</sequence>
<protein>
    <recommendedName>
        <fullName evidence="11">Probable potassium transport system protein Kup</fullName>
    </recommendedName>
</protein>
<dbReference type="Pfam" id="PF02705">
    <property type="entry name" value="K_trans"/>
    <property type="match status" value="1"/>
</dbReference>
<keyword evidence="2 11" id="KW-0813">Transport</keyword>
<feature type="transmembrane region" description="Helical" evidence="11">
    <location>
        <begin position="152"/>
        <end position="170"/>
    </location>
</feature>
<evidence type="ECO:0000256" key="3">
    <source>
        <dbReference type="ARBA" id="ARBA00022475"/>
    </source>
</evidence>
<name>G9ZNL9_9LACO</name>
<dbReference type="eggNOG" id="COG3158">
    <property type="taxonomic scope" value="Bacteria"/>
</dbReference>
<evidence type="ECO:0000259" key="12">
    <source>
        <dbReference type="Pfam" id="PF02705"/>
    </source>
</evidence>
<keyword evidence="8 11" id="KW-1133">Transmembrane helix</keyword>
<feature type="transmembrane region" description="Helical" evidence="11">
    <location>
        <begin position="380"/>
        <end position="401"/>
    </location>
</feature>
<dbReference type="EMBL" id="AGEY01000062">
    <property type="protein sequence ID" value="EHL98767.1"/>
    <property type="molecule type" value="Genomic_DNA"/>
</dbReference>
<evidence type="ECO:0000259" key="13">
    <source>
        <dbReference type="Pfam" id="PF22776"/>
    </source>
</evidence>
<dbReference type="HAMAP" id="MF_01522">
    <property type="entry name" value="Kup"/>
    <property type="match status" value="1"/>
</dbReference>
<feature type="transmembrane region" description="Helical" evidence="11">
    <location>
        <begin position="254"/>
        <end position="276"/>
    </location>
</feature>
<keyword evidence="7 11" id="KW-0630">Potassium</keyword>
<evidence type="ECO:0000256" key="2">
    <source>
        <dbReference type="ARBA" id="ARBA00022448"/>
    </source>
</evidence>
<organism evidence="14 15">
    <name type="scientific">Lentilactobacillus parafarraginis F0439</name>
    <dbReference type="NCBI Taxonomy" id="797515"/>
    <lineage>
        <taxon>Bacteria</taxon>
        <taxon>Bacillati</taxon>
        <taxon>Bacillota</taxon>
        <taxon>Bacilli</taxon>
        <taxon>Lactobacillales</taxon>
        <taxon>Lactobacillaceae</taxon>
        <taxon>Lentilactobacillus</taxon>
    </lineage>
</organism>
<feature type="transmembrane region" description="Helical" evidence="11">
    <location>
        <begin position="352"/>
        <end position="374"/>
    </location>
</feature>
<feature type="transmembrane region" description="Helical" evidence="11">
    <location>
        <begin position="63"/>
        <end position="83"/>
    </location>
</feature>
<evidence type="ECO:0000313" key="15">
    <source>
        <dbReference type="Proteomes" id="UP000004625"/>
    </source>
</evidence>
<gene>
    <name evidence="11" type="primary">kup</name>
    <name evidence="14" type="ORF">HMPREF9103_01322</name>
</gene>
<keyword evidence="5 11" id="KW-0812">Transmembrane</keyword>
<feature type="domain" description="K+ potassium transporter C-terminal" evidence="13">
    <location>
        <begin position="494"/>
        <end position="654"/>
    </location>
</feature>
<evidence type="ECO:0000256" key="6">
    <source>
        <dbReference type="ARBA" id="ARBA00022847"/>
    </source>
</evidence>
<dbReference type="PANTHER" id="PTHR30540:SF83">
    <property type="entry name" value="K+ POTASSIUM TRANSPORTER"/>
    <property type="match status" value="1"/>
</dbReference>
<accession>G9ZNL9</accession>
<reference evidence="14 15" key="1">
    <citation type="submission" date="2011-09" db="EMBL/GenBank/DDBJ databases">
        <authorList>
            <person name="Weinstock G."/>
            <person name="Sodergren E."/>
            <person name="Clifton S."/>
            <person name="Fulton L."/>
            <person name="Fulton B."/>
            <person name="Courtney L."/>
            <person name="Fronick C."/>
            <person name="Harrison M."/>
            <person name="Strong C."/>
            <person name="Farmer C."/>
            <person name="Delahaunty K."/>
            <person name="Markovic C."/>
            <person name="Hall O."/>
            <person name="Minx P."/>
            <person name="Tomlinson C."/>
            <person name="Mitreva M."/>
            <person name="Hou S."/>
            <person name="Chen J."/>
            <person name="Wollam A."/>
            <person name="Pepin K.H."/>
            <person name="Johnson M."/>
            <person name="Bhonagiri V."/>
            <person name="Zhang X."/>
            <person name="Suruliraj S."/>
            <person name="Warren W."/>
            <person name="Chinwalla A."/>
            <person name="Mardis E.R."/>
            <person name="Wilson R.K."/>
        </authorList>
    </citation>
    <scope>NUCLEOTIDE SEQUENCE [LARGE SCALE GENOMIC DNA]</scope>
    <source>
        <strain evidence="14 15">F0439</strain>
    </source>
</reference>
<evidence type="ECO:0000256" key="8">
    <source>
        <dbReference type="ARBA" id="ARBA00022989"/>
    </source>
</evidence>
<keyword evidence="9 11" id="KW-0406">Ion transport</keyword>
<feature type="transmembrane region" description="Helical" evidence="11">
    <location>
        <begin position="104"/>
        <end position="132"/>
    </location>
</feature>
<dbReference type="InterPro" id="IPR023051">
    <property type="entry name" value="Kup"/>
</dbReference>
<comment type="subcellular location">
    <subcellularLocation>
        <location evidence="11">Cell membrane</location>
        <topology evidence="11">Multi-pass membrane protein</topology>
    </subcellularLocation>
    <subcellularLocation>
        <location evidence="1">Membrane</location>
        <topology evidence="1">Multi-pass membrane protein</topology>
    </subcellularLocation>
</comment>
<dbReference type="InterPro" id="IPR003855">
    <property type="entry name" value="K+_transporter"/>
</dbReference>
<dbReference type="GO" id="GO:0005886">
    <property type="term" value="C:plasma membrane"/>
    <property type="evidence" value="ECO:0007669"/>
    <property type="project" value="UniProtKB-SubCell"/>
</dbReference>
<dbReference type="InterPro" id="IPR053952">
    <property type="entry name" value="K_trans_C"/>
</dbReference>
<dbReference type="PATRIC" id="fig|797515.3.peg.1230"/>
<dbReference type="HOGENOM" id="CLU_008142_4_1_9"/>
<evidence type="ECO:0000256" key="7">
    <source>
        <dbReference type="ARBA" id="ARBA00022958"/>
    </source>
</evidence>
<keyword evidence="4 11" id="KW-0633">Potassium transport</keyword>
<evidence type="ECO:0000256" key="4">
    <source>
        <dbReference type="ARBA" id="ARBA00022538"/>
    </source>
</evidence>
<evidence type="ECO:0000256" key="5">
    <source>
        <dbReference type="ARBA" id="ARBA00022692"/>
    </source>
</evidence>
<comment type="similarity">
    <text evidence="11">Belongs to the HAK/KUP transporter (TC 2.A.72) family.</text>
</comment>
<comment type="function">
    <text evidence="11">Transport of potassium into the cell. Likely operates as a K(+):H(+) symporter.</text>
</comment>
<dbReference type="Pfam" id="PF22776">
    <property type="entry name" value="K_trans_C"/>
    <property type="match status" value="1"/>
</dbReference>
<dbReference type="PANTHER" id="PTHR30540">
    <property type="entry name" value="OSMOTIC STRESS POTASSIUM TRANSPORTER"/>
    <property type="match status" value="1"/>
</dbReference>
<proteinExistence type="inferred from homology"/>
<keyword evidence="6 11" id="KW-0769">Symport</keyword>
<evidence type="ECO:0000256" key="9">
    <source>
        <dbReference type="ARBA" id="ARBA00023065"/>
    </source>
</evidence>
<comment type="catalytic activity">
    <reaction evidence="11">
        <text>K(+)(in) + H(+)(in) = K(+)(out) + H(+)(out)</text>
        <dbReference type="Rhea" id="RHEA:28490"/>
        <dbReference type="ChEBI" id="CHEBI:15378"/>
        <dbReference type="ChEBI" id="CHEBI:29103"/>
    </reaction>
</comment>
<keyword evidence="10 11" id="KW-0472">Membrane</keyword>
<keyword evidence="15" id="KW-1185">Reference proteome</keyword>
<dbReference type="STRING" id="797515.HMPREF9103_01322"/>
<keyword evidence="3 11" id="KW-1003">Cell membrane</keyword>